<dbReference type="RefSeq" id="WP_343981644.1">
    <property type="nucleotide sequence ID" value="NZ_BAAAGK010000233.1"/>
</dbReference>
<feature type="region of interest" description="Disordered" evidence="1">
    <location>
        <begin position="1"/>
        <end position="38"/>
    </location>
</feature>
<evidence type="ECO:0000313" key="3">
    <source>
        <dbReference type="Proteomes" id="UP001596514"/>
    </source>
</evidence>
<protein>
    <recommendedName>
        <fullName evidence="4">Apea-like HEPN domain-containing protein</fullName>
    </recommendedName>
</protein>
<comment type="caution">
    <text evidence="2">The sequence shown here is derived from an EMBL/GenBank/DDBJ whole genome shotgun (WGS) entry which is preliminary data.</text>
</comment>
<keyword evidence="3" id="KW-1185">Reference proteome</keyword>
<accession>A0ABW2T6W0</accession>
<reference evidence="3" key="1">
    <citation type="journal article" date="2019" name="Int. J. Syst. Evol. Microbiol.">
        <title>The Global Catalogue of Microorganisms (GCM) 10K type strain sequencing project: providing services to taxonomists for standard genome sequencing and annotation.</title>
        <authorList>
            <consortium name="The Broad Institute Genomics Platform"/>
            <consortium name="The Broad Institute Genome Sequencing Center for Infectious Disease"/>
            <person name="Wu L."/>
            <person name="Ma J."/>
        </authorList>
    </citation>
    <scope>NUCLEOTIDE SEQUENCE [LARGE SCALE GENOMIC DNA]</scope>
    <source>
        <strain evidence="3">JCM 10083</strain>
    </source>
</reference>
<organism evidence="2 3">
    <name type="scientific">Streptosporangium amethystogenes subsp. fukuiense</name>
    <dbReference type="NCBI Taxonomy" id="698418"/>
    <lineage>
        <taxon>Bacteria</taxon>
        <taxon>Bacillati</taxon>
        <taxon>Actinomycetota</taxon>
        <taxon>Actinomycetes</taxon>
        <taxon>Streptosporangiales</taxon>
        <taxon>Streptosporangiaceae</taxon>
        <taxon>Streptosporangium</taxon>
    </lineage>
</organism>
<name>A0ABW2T6W0_9ACTN</name>
<proteinExistence type="predicted"/>
<evidence type="ECO:0008006" key="4">
    <source>
        <dbReference type="Google" id="ProtNLM"/>
    </source>
</evidence>
<evidence type="ECO:0000313" key="2">
    <source>
        <dbReference type="EMBL" id="MFC7603797.1"/>
    </source>
</evidence>
<dbReference type="Proteomes" id="UP001596514">
    <property type="component" value="Unassembled WGS sequence"/>
</dbReference>
<sequence length="465" mass="52047">MGDSSSQPPLGPIDSLNEVDDFDSADEPHVFSGDETGPARAVLSDVERKVISRAEERGIRFEGASVKDLIFRRSGDMHGDREIPRSCISILDSQLAWRTVDHSSYEGYLVPDLGFAELCVRFMRGPQSFLMRRVTRLAIDSDEGCPHSGSDTPLPAMEVRSEAESSLNSRVHLYDSSAACCIEISNVSPLAALCHTRRPVGSLGLGTIKFDFREAMDSGKLTKAVEALLQSLLYELDVRNGVVVNPARREPSYGSELRARRRVPGIAKIRFPKTGLRHEVAALFNFASSAGENRPLAFLSYYQTLEYFVPSAVRRESLRRLRKELRDPLFDNSNNEALMRLLRVAEGSTGAKESEQFRILIRECVRRERVVEFLETGEWGDYFTKRGPISGVEPLNVQNSSKDILEQVADRIYKIRNRIVHAKDDPKYVDAPVLLPQSDEADALVPDVRLIRLLAIEIVIDGQDQ</sequence>
<dbReference type="EMBL" id="JBHTEE010000001">
    <property type="protein sequence ID" value="MFC7603797.1"/>
    <property type="molecule type" value="Genomic_DNA"/>
</dbReference>
<gene>
    <name evidence="2" type="ORF">ACFQVD_27150</name>
</gene>
<evidence type="ECO:0000256" key="1">
    <source>
        <dbReference type="SAM" id="MobiDB-lite"/>
    </source>
</evidence>